<protein>
    <submittedName>
        <fullName evidence="6">LysR family transcriptional regulator</fullName>
    </submittedName>
</protein>
<dbReference type="PANTHER" id="PTHR30126">
    <property type="entry name" value="HTH-TYPE TRANSCRIPTIONAL REGULATOR"/>
    <property type="match status" value="1"/>
</dbReference>
<proteinExistence type="inferred from homology"/>
<dbReference type="InterPro" id="IPR036388">
    <property type="entry name" value="WH-like_DNA-bd_sf"/>
</dbReference>
<comment type="caution">
    <text evidence="6">The sequence shown here is derived from an EMBL/GenBank/DDBJ whole genome shotgun (WGS) entry which is preliminary data.</text>
</comment>
<dbReference type="Proteomes" id="UP000245412">
    <property type="component" value="Unassembled WGS sequence"/>
</dbReference>
<keyword evidence="2" id="KW-0805">Transcription regulation</keyword>
<evidence type="ECO:0000313" key="7">
    <source>
        <dbReference type="Proteomes" id="UP000245412"/>
    </source>
</evidence>
<evidence type="ECO:0000256" key="1">
    <source>
        <dbReference type="ARBA" id="ARBA00009437"/>
    </source>
</evidence>
<keyword evidence="3" id="KW-0238">DNA-binding</keyword>
<dbReference type="Gene3D" id="3.40.190.290">
    <property type="match status" value="2"/>
</dbReference>
<sequence length="286" mass="32798">MDTENLKTFLVLAELKNFTQTADQCFVAQSTVTNRIMELEKEIGKVLFVRKKRGVELTEEGKYFLSYARRIVELENSAVSGLQHFPDYSCSLRIGSVNTVYDCHMLPVLSEYLKSHSQIAVKVIVDHSNVLYRMLQDGTLDVIFTFLGSKKKGCVSRLFKTDELVLVTGAANREFEKGIRREELCGIYYLYCDFVIQEGAVSIREIFPKNYPFPFEIDKSTKLLPYLLDGIGYTFLPRSFVKEYLDGGKLLEIPLLDFEAPEIKSYVMALEKRAKEKHVADFLDMV</sequence>
<evidence type="ECO:0000259" key="5">
    <source>
        <dbReference type="PROSITE" id="PS50931"/>
    </source>
</evidence>
<feature type="domain" description="HTH lysR-type" evidence="5">
    <location>
        <begin position="1"/>
        <end position="58"/>
    </location>
</feature>
<evidence type="ECO:0000313" key="6">
    <source>
        <dbReference type="EMBL" id="PWJ75048.1"/>
    </source>
</evidence>
<dbReference type="InterPro" id="IPR000847">
    <property type="entry name" value="LysR_HTH_N"/>
</dbReference>
<dbReference type="SUPFAM" id="SSF53850">
    <property type="entry name" value="Periplasmic binding protein-like II"/>
    <property type="match status" value="1"/>
</dbReference>
<dbReference type="Gene3D" id="1.10.10.10">
    <property type="entry name" value="Winged helix-like DNA-binding domain superfamily/Winged helix DNA-binding domain"/>
    <property type="match status" value="1"/>
</dbReference>
<dbReference type="EMBL" id="QGGY01000007">
    <property type="protein sequence ID" value="PWJ75048.1"/>
    <property type="molecule type" value="Genomic_DNA"/>
</dbReference>
<evidence type="ECO:0000256" key="4">
    <source>
        <dbReference type="ARBA" id="ARBA00023163"/>
    </source>
</evidence>
<dbReference type="PROSITE" id="PS50931">
    <property type="entry name" value="HTH_LYSR"/>
    <property type="match status" value="1"/>
</dbReference>
<dbReference type="GO" id="GO:0003700">
    <property type="term" value="F:DNA-binding transcription factor activity"/>
    <property type="evidence" value="ECO:0007669"/>
    <property type="project" value="InterPro"/>
</dbReference>
<reference evidence="6 7" key="1">
    <citation type="submission" date="2018-05" db="EMBL/GenBank/DDBJ databases">
        <authorList>
            <person name="Goeker M."/>
            <person name="Huntemann M."/>
            <person name="Clum A."/>
            <person name="Pillay M."/>
            <person name="Palaniappan K."/>
            <person name="Varghese N."/>
            <person name="Mikhailova N."/>
            <person name="Stamatis D."/>
            <person name="Reddy T."/>
            <person name="Daum C."/>
            <person name="Shapiro N."/>
            <person name="Ivanova N."/>
            <person name="Kyrpides N."/>
            <person name="Woyke T."/>
        </authorList>
    </citation>
    <scope>NUCLEOTIDE SEQUENCE [LARGE SCALE GENOMIC DNA]</scope>
    <source>
        <strain evidence="6 7">DSM 26524</strain>
    </source>
</reference>
<dbReference type="AlphaFoldDB" id="A0AB73T2S0"/>
<evidence type="ECO:0000256" key="3">
    <source>
        <dbReference type="ARBA" id="ARBA00023125"/>
    </source>
</evidence>
<dbReference type="RefSeq" id="WP_109626786.1">
    <property type="nucleotide sequence ID" value="NZ_JANKBI010000007.1"/>
</dbReference>
<dbReference type="FunFam" id="1.10.10.10:FF:000001">
    <property type="entry name" value="LysR family transcriptional regulator"/>
    <property type="match status" value="1"/>
</dbReference>
<dbReference type="Pfam" id="PF00126">
    <property type="entry name" value="HTH_1"/>
    <property type="match status" value="1"/>
</dbReference>
<dbReference type="InterPro" id="IPR036390">
    <property type="entry name" value="WH_DNA-bd_sf"/>
</dbReference>
<keyword evidence="7" id="KW-1185">Reference proteome</keyword>
<organism evidence="6 7">
    <name type="scientific">Murimonas intestini</name>
    <dbReference type="NCBI Taxonomy" id="1337051"/>
    <lineage>
        <taxon>Bacteria</taxon>
        <taxon>Bacillati</taxon>
        <taxon>Bacillota</taxon>
        <taxon>Clostridia</taxon>
        <taxon>Lachnospirales</taxon>
        <taxon>Lachnospiraceae</taxon>
        <taxon>Murimonas</taxon>
    </lineage>
</organism>
<dbReference type="PANTHER" id="PTHR30126:SF40">
    <property type="entry name" value="HTH-TYPE TRANSCRIPTIONAL REGULATOR GLTR"/>
    <property type="match status" value="1"/>
</dbReference>
<accession>A0AB73T2S0</accession>
<evidence type="ECO:0000256" key="2">
    <source>
        <dbReference type="ARBA" id="ARBA00023015"/>
    </source>
</evidence>
<keyword evidence="4" id="KW-0804">Transcription</keyword>
<name>A0AB73T2S0_9FIRM</name>
<gene>
    <name evidence="6" type="ORF">C7383_10755</name>
</gene>
<dbReference type="SUPFAM" id="SSF46785">
    <property type="entry name" value="Winged helix' DNA-binding domain"/>
    <property type="match status" value="1"/>
</dbReference>
<dbReference type="GO" id="GO:0000976">
    <property type="term" value="F:transcription cis-regulatory region binding"/>
    <property type="evidence" value="ECO:0007669"/>
    <property type="project" value="TreeGrafter"/>
</dbReference>
<dbReference type="Pfam" id="PF03466">
    <property type="entry name" value="LysR_substrate"/>
    <property type="match status" value="1"/>
</dbReference>
<dbReference type="CDD" id="cd05466">
    <property type="entry name" value="PBP2_LTTR_substrate"/>
    <property type="match status" value="1"/>
</dbReference>
<comment type="similarity">
    <text evidence="1">Belongs to the LysR transcriptional regulatory family.</text>
</comment>
<dbReference type="InterPro" id="IPR005119">
    <property type="entry name" value="LysR_subst-bd"/>
</dbReference>